<dbReference type="PANTHER" id="PTHR42648">
    <property type="entry name" value="TRANSPOSASE, PUTATIVE-RELATED"/>
    <property type="match status" value="1"/>
</dbReference>
<gene>
    <name evidence="6" type="ORF">F8C76_17725</name>
</gene>
<dbReference type="GO" id="GO:0016787">
    <property type="term" value="F:hydrolase activity"/>
    <property type="evidence" value="ECO:0007669"/>
    <property type="project" value="UniProtKB-KW"/>
</dbReference>
<evidence type="ECO:0000256" key="2">
    <source>
        <dbReference type="ARBA" id="ARBA00022801"/>
    </source>
</evidence>
<reference evidence="6 7" key="1">
    <citation type="submission" date="2019-10" db="EMBL/GenBank/DDBJ databases">
        <title>Muricauda olearia CL-SS4 JCM15563 genome.</title>
        <authorList>
            <person name="Liu L."/>
        </authorList>
    </citation>
    <scope>NUCLEOTIDE SEQUENCE [LARGE SCALE GENOMIC DNA]</scope>
    <source>
        <strain evidence="6 7">CL-SS4</strain>
    </source>
</reference>
<feature type="non-terminal residue" evidence="6">
    <location>
        <position position="323"/>
    </location>
</feature>
<proteinExistence type="predicted"/>
<feature type="domain" description="Reverse transcriptase Ty1/copia-type" evidence="4">
    <location>
        <begin position="205"/>
        <end position="323"/>
    </location>
</feature>
<evidence type="ECO:0000259" key="4">
    <source>
        <dbReference type="Pfam" id="PF07727"/>
    </source>
</evidence>
<protein>
    <submittedName>
        <fullName evidence="6">Uncharacterized protein</fullName>
    </submittedName>
</protein>
<name>A0A6I1DTW0_9FLAO</name>
<dbReference type="OrthoDB" id="1490895at2"/>
<keyword evidence="1" id="KW-0479">Metal-binding</keyword>
<keyword evidence="2" id="KW-0378">Hydrolase</keyword>
<evidence type="ECO:0000313" key="6">
    <source>
        <dbReference type="EMBL" id="KAB7527191.1"/>
    </source>
</evidence>
<feature type="region of interest" description="Disordered" evidence="3">
    <location>
        <begin position="114"/>
        <end position="156"/>
    </location>
</feature>
<dbReference type="AlphaFoldDB" id="A0A6I1DTW0"/>
<comment type="caution">
    <text evidence="6">The sequence shown here is derived from an EMBL/GenBank/DDBJ whole genome shotgun (WGS) entry which is preliminary data.</text>
</comment>
<evidence type="ECO:0000259" key="5">
    <source>
        <dbReference type="Pfam" id="PF25597"/>
    </source>
</evidence>
<dbReference type="Proteomes" id="UP000429785">
    <property type="component" value="Unassembled WGS sequence"/>
</dbReference>
<evidence type="ECO:0000256" key="1">
    <source>
        <dbReference type="ARBA" id="ARBA00022723"/>
    </source>
</evidence>
<dbReference type="PANTHER" id="PTHR42648:SF27">
    <property type="entry name" value="RNA-DIRECTED DNA POLYMERASE"/>
    <property type="match status" value="1"/>
</dbReference>
<dbReference type="Pfam" id="PF25597">
    <property type="entry name" value="SH3_retrovirus"/>
    <property type="match status" value="1"/>
</dbReference>
<dbReference type="EMBL" id="WELG01000011">
    <property type="protein sequence ID" value="KAB7527191.1"/>
    <property type="molecule type" value="Genomic_DNA"/>
</dbReference>
<evidence type="ECO:0000256" key="3">
    <source>
        <dbReference type="SAM" id="MobiDB-lite"/>
    </source>
</evidence>
<feature type="domain" description="Retroviral polymerase SH3-like" evidence="5">
    <location>
        <begin position="51"/>
        <end position="104"/>
    </location>
</feature>
<evidence type="ECO:0000313" key="7">
    <source>
        <dbReference type="Proteomes" id="UP000429785"/>
    </source>
</evidence>
<dbReference type="GO" id="GO:0046872">
    <property type="term" value="F:metal ion binding"/>
    <property type="evidence" value="ECO:0007669"/>
    <property type="project" value="UniProtKB-KW"/>
</dbReference>
<dbReference type="Pfam" id="PF07727">
    <property type="entry name" value="RVT_2"/>
    <property type="match status" value="1"/>
</dbReference>
<dbReference type="InterPro" id="IPR013103">
    <property type="entry name" value="RVT_2"/>
</dbReference>
<dbReference type="InterPro" id="IPR039537">
    <property type="entry name" value="Retrotran_Ty1/copia-like"/>
</dbReference>
<organism evidence="6 7">
    <name type="scientific">Flagellimonas olearia</name>
    <dbReference type="NCBI Taxonomy" id="552546"/>
    <lineage>
        <taxon>Bacteria</taxon>
        <taxon>Pseudomonadati</taxon>
        <taxon>Bacteroidota</taxon>
        <taxon>Flavobacteriia</taxon>
        <taxon>Flavobacteriales</taxon>
        <taxon>Flavobacteriaceae</taxon>
        <taxon>Flagellimonas</taxon>
    </lineage>
</organism>
<sequence>HATLPISFWGYALEAAAYILNVVPSKSVPKTPQEMWTGRKPSLNHIHIWGCPAYVLNDKATKLEPRSEMCYFIGYPKGTRGGMFYHPKEQKVLISTHARYLEDDCMMHQELSSTETLEEILPESPITSEPDPETVDRPDIPLNTPEPRRSGRIPRQPDRYLGVSLKTDSDDMVEDPTSYDEAVTDIDADMWQQAMKSELDSMYSNQVWELVNAPEGIKPIGCKWIYKRKRGVDGKVETFKARLVAKGYTQKEGIDYEETFSPVAMLKSIRILLAIACHYDYEIWQMDVKTAFLNGSLDECIYMMQPEGFVASSQENMVCKLKK</sequence>
<dbReference type="InterPro" id="IPR057670">
    <property type="entry name" value="SH3_retrovirus"/>
</dbReference>
<accession>A0A6I1DTW0</accession>
<feature type="non-terminal residue" evidence="6">
    <location>
        <position position="1"/>
    </location>
</feature>